<accession>A0A195BRQ6</accession>
<keyword evidence="3" id="KW-1185">Reference proteome</keyword>
<dbReference type="Proteomes" id="UP000078540">
    <property type="component" value="Unassembled WGS sequence"/>
</dbReference>
<sequence length="41" mass="4531">MADISTAGKFSRGKLKTSSHWGWRSRGEELVERQRLAPSGG</sequence>
<evidence type="ECO:0000313" key="3">
    <source>
        <dbReference type="Proteomes" id="UP000078540"/>
    </source>
</evidence>
<dbReference type="EMBL" id="KQ976417">
    <property type="protein sequence ID" value="KYM89712.1"/>
    <property type="molecule type" value="Genomic_DNA"/>
</dbReference>
<gene>
    <name evidence="2" type="ORF">ALC53_02024</name>
</gene>
<reference evidence="2 3" key="1">
    <citation type="submission" date="2015-09" db="EMBL/GenBank/DDBJ databases">
        <title>Atta colombica WGS genome.</title>
        <authorList>
            <person name="Nygaard S."/>
            <person name="Hu H."/>
            <person name="Boomsma J."/>
            <person name="Zhang G."/>
        </authorList>
    </citation>
    <scope>NUCLEOTIDE SEQUENCE [LARGE SCALE GENOMIC DNA]</scope>
    <source>
        <strain evidence="2">Treedump-2</strain>
        <tissue evidence="2">Whole body</tissue>
    </source>
</reference>
<organism evidence="2 3">
    <name type="scientific">Atta colombica</name>
    <dbReference type="NCBI Taxonomy" id="520822"/>
    <lineage>
        <taxon>Eukaryota</taxon>
        <taxon>Metazoa</taxon>
        <taxon>Ecdysozoa</taxon>
        <taxon>Arthropoda</taxon>
        <taxon>Hexapoda</taxon>
        <taxon>Insecta</taxon>
        <taxon>Pterygota</taxon>
        <taxon>Neoptera</taxon>
        <taxon>Endopterygota</taxon>
        <taxon>Hymenoptera</taxon>
        <taxon>Apocrita</taxon>
        <taxon>Aculeata</taxon>
        <taxon>Formicoidea</taxon>
        <taxon>Formicidae</taxon>
        <taxon>Myrmicinae</taxon>
        <taxon>Atta</taxon>
    </lineage>
</organism>
<evidence type="ECO:0000313" key="2">
    <source>
        <dbReference type="EMBL" id="KYM89712.1"/>
    </source>
</evidence>
<feature type="compositionally biased region" description="Basic and acidic residues" evidence="1">
    <location>
        <begin position="25"/>
        <end position="35"/>
    </location>
</feature>
<evidence type="ECO:0000256" key="1">
    <source>
        <dbReference type="SAM" id="MobiDB-lite"/>
    </source>
</evidence>
<dbReference type="AlphaFoldDB" id="A0A195BRQ6"/>
<proteinExistence type="predicted"/>
<name>A0A195BRQ6_9HYME</name>
<protein>
    <submittedName>
        <fullName evidence="2">Uncharacterized protein</fullName>
    </submittedName>
</protein>
<feature type="region of interest" description="Disordered" evidence="1">
    <location>
        <begin position="1"/>
        <end position="41"/>
    </location>
</feature>